<dbReference type="InterPro" id="IPR013078">
    <property type="entry name" value="His_Pase_superF_clade-1"/>
</dbReference>
<dbReference type="OrthoDB" id="34197at2"/>
<name>A0A512HE15_9HYPH</name>
<organism evidence="1 2">
    <name type="scientific">Ciceribacter naphthalenivorans</name>
    <dbReference type="NCBI Taxonomy" id="1118451"/>
    <lineage>
        <taxon>Bacteria</taxon>
        <taxon>Pseudomonadati</taxon>
        <taxon>Pseudomonadota</taxon>
        <taxon>Alphaproteobacteria</taxon>
        <taxon>Hyphomicrobiales</taxon>
        <taxon>Rhizobiaceae</taxon>
        <taxon>Ciceribacter</taxon>
    </lineage>
</organism>
<evidence type="ECO:0000313" key="1">
    <source>
        <dbReference type="EMBL" id="GEO83703.1"/>
    </source>
</evidence>
<accession>A0A512HE15</accession>
<dbReference type="Pfam" id="PF00300">
    <property type="entry name" value="His_Phos_1"/>
    <property type="match status" value="1"/>
</dbReference>
<gene>
    <name evidence="1" type="ORF">RNA01_06350</name>
</gene>
<dbReference type="InterPro" id="IPR029033">
    <property type="entry name" value="His_PPase_superfam"/>
</dbReference>
<protein>
    <submittedName>
        <fullName evidence="1">Phosphoglycerate mutase</fullName>
    </submittedName>
</protein>
<dbReference type="Gene3D" id="3.40.50.1240">
    <property type="entry name" value="Phosphoglycerate mutase-like"/>
    <property type="match status" value="1"/>
</dbReference>
<proteinExistence type="predicted"/>
<reference evidence="1 2" key="1">
    <citation type="submission" date="2019-07" db="EMBL/GenBank/DDBJ databases">
        <title>Whole genome shotgun sequence of Rhizobium naphthalenivorans NBRC 107585.</title>
        <authorList>
            <person name="Hosoyama A."/>
            <person name="Uohara A."/>
            <person name="Ohji S."/>
            <person name="Ichikawa N."/>
        </authorList>
    </citation>
    <scope>NUCLEOTIDE SEQUENCE [LARGE SCALE GENOMIC DNA]</scope>
    <source>
        <strain evidence="1 2">NBRC 107585</strain>
    </source>
</reference>
<dbReference type="AlphaFoldDB" id="A0A512HE15"/>
<dbReference type="SUPFAM" id="SSF53254">
    <property type="entry name" value="Phosphoglycerate mutase-like"/>
    <property type="match status" value="1"/>
</dbReference>
<sequence length="196" mass="21432">MFGLYITHPQVWIDPTVPVPQWGLSDIGAARAELAAARPWAKQLARIVSSAETKAIETAEILARAAGIGFETVEAMHENDRSATGFLKPDEFEKAADWFFAHPQDSFRGWERAADAQARIVAAVEKILIGHNPRNPIAFIGHGGVGTLLKCHLDNRPIARAHDQAPGGGNLFAFSLADLRVACDWTPIEDWQGMDQ</sequence>
<dbReference type="EMBL" id="BJZP01000002">
    <property type="protein sequence ID" value="GEO83703.1"/>
    <property type="molecule type" value="Genomic_DNA"/>
</dbReference>
<comment type="caution">
    <text evidence="1">The sequence shown here is derived from an EMBL/GenBank/DDBJ whole genome shotgun (WGS) entry which is preliminary data.</text>
</comment>
<evidence type="ECO:0000313" key="2">
    <source>
        <dbReference type="Proteomes" id="UP000321717"/>
    </source>
</evidence>
<keyword evidence="2" id="KW-1185">Reference proteome</keyword>
<dbReference type="Proteomes" id="UP000321717">
    <property type="component" value="Unassembled WGS sequence"/>
</dbReference>
<dbReference type="RefSeq" id="WP_147178504.1">
    <property type="nucleotide sequence ID" value="NZ_BJZP01000002.1"/>
</dbReference>